<reference evidence="1" key="1">
    <citation type="submission" date="2024-03" db="EMBL/GenBank/DDBJ databases">
        <title>Diverse circular DNA viruses in blood, oral, and fecal samples of captive lemurs.</title>
        <authorList>
            <person name="Paietta E.N."/>
            <person name="Kraberger S."/>
            <person name="Lund M.C."/>
            <person name="Custer J.M."/>
            <person name="Vargas K.M."/>
            <person name="Ehmke E.E."/>
            <person name="Yoder A.D."/>
            <person name="Varsani A."/>
        </authorList>
    </citation>
    <scope>NUCLEOTIDE SEQUENCE</scope>
    <source>
        <strain evidence="1">Duke_18_56</strain>
        <strain evidence="2">Duke_23FS_42</strain>
    </source>
</reference>
<protein>
    <submittedName>
        <fullName evidence="1">Nonstructural protein</fullName>
    </submittedName>
</protein>
<organism evidence="1">
    <name type="scientific">Dulem virus 189</name>
    <dbReference type="NCBI Taxonomy" id="3145666"/>
    <lineage>
        <taxon>Viruses</taxon>
        <taxon>Monodnaviria</taxon>
        <taxon>Sangervirae</taxon>
        <taxon>Phixviricota</taxon>
        <taxon>Malgrandaviricetes</taxon>
        <taxon>Petitvirales</taxon>
        <taxon>Microviridae</taxon>
        <taxon>Microvirus</taxon>
    </lineage>
</organism>
<sequence>MIYPVFAIRDSKVGFMAPTVEQNAPAAVRNFEHAVLNSASLMNSHPGDYDLYEIGSFDSDSGELEKSMPKHLCSAADILR</sequence>
<name>A0AAU8AUX4_9VIRU</name>
<accession>A0AAU8AUX4</accession>
<evidence type="ECO:0000313" key="1">
    <source>
        <dbReference type="EMBL" id="XCD03367.1"/>
    </source>
</evidence>
<dbReference type="EMBL" id="PP511348">
    <property type="protein sequence ID" value="XCD03367.1"/>
    <property type="molecule type" value="Genomic_DNA"/>
</dbReference>
<evidence type="ECO:0000313" key="2">
    <source>
        <dbReference type="EMBL" id="XCD04482.1"/>
    </source>
</evidence>
<dbReference type="Pfam" id="PF20577">
    <property type="entry name" value="Phage_ORF5"/>
    <property type="match status" value="1"/>
</dbReference>
<proteinExistence type="predicted"/>
<dbReference type="InterPro" id="IPR046781">
    <property type="entry name" value="Phage_ORF5"/>
</dbReference>
<dbReference type="EMBL" id="PP511465">
    <property type="protein sequence ID" value="XCD04482.1"/>
    <property type="molecule type" value="Genomic_DNA"/>
</dbReference>